<protein>
    <recommendedName>
        <fullName evidence="7">Solute carrier family 40 member</fullName>
    </recommendedName>
</protein>
<dbReference type="Proteomes" id="UP000678393">
    <property type="component" value="Unassembled WGS sequence"/>
</dbReference>
<keyword evidence="9" id="KW-1185">Reference proteome</keyword>
<dbReference type="PANTHER" id="PTHR11660">
    <property type="entry name" value="SOLUTE CARRIER FAMILY 40 MEMBER"/>
    <property type="match status" value="1"/>
</dbReference>
<feature type="transmembrane region" description="Helical" evidence="7">
    <location>
        <begin position="43"/>
        <end position="65"/>
    </location>
</feature>
<dbReference type="EMBL" id="CAJHNH020004412">
    <property type="protein sequence ID" value="CAG5130992.1"/>
    <property type="molecule type" value="Genomic_DNA"/>
</dbReference>
<feature type="transmembrane region" description="Helical" evidence="7">
    <location>
        <begin position="331"/>
        <end position="356"/>
    </location>
</feature>
<evidence type="ECO:0000256" key="5">
    <source>
        <dbReference type="ARBA" id="ARBA00022989"/>
    </source>
</evidence>
<gene>
    <name evidence="8" type="ORF">CUNI_LOCUS16550</name>
</gene>
<feature type="transmembrane region" description="Helical" evidence="7">
    <location>
        <begin position="510"/>
        <end position="533"/>
    </location>
</feature>
<feature type="transmembrane region" description="Helical" evidence="7">
    <location>
        <begin position="307"/>
        <end position="325"/>
    </location>
</feature>
<evidence type="ECO:0000256" key="7">
    <source>
        <dbReference type="RuleBase" id="RU365065"/>
    </source>
</evidence>
<dbReference type="AlphaFoldDB" id="A0A8S3ZTC5"/>
<feature type="transmembrane region" description="Helical" evidence="7">
    <location>
        <begin position="86"/>
        <end position="105"/>
    </location>
</feature>
<comment type="caution">
    <text evidence="8">The sequence shown here is derived from an EMBL/GenBank/DDBJ whole genome shotgun (WGS) entry which is preliminary data.</text>
</comment>
<evidence type="ECO:0000256" key="6">
    <source>
        <dbReference type="ARBA" id="ARBA00023136"/>
    </source>
</evidence>
<keyword evidence="7" id="KW-0406">Ion transport</keyword>
<comment type="function">
    <text evidence="7">May be involved in iron transport and iron homeostasis.</text>
</comment>
<organism evidence="8 9">
    <name type="scientific">Candidula unifasciata</name>
    <dbReference type="NCBI Taxonomy" id="100452"/>
    <lineage>
        <taxon>Eukaryota</taxon>
        <taxon>Metazoa</taxon>
        <taxon>Spiralia</taxon>
        <taxon>Lophotrochozoa</taxon>
        <taxon>Mollusca</taxon>
        <taxon>Gastropoda</taxon>
        <taxon>Heterobranchia</taxon>
        <taxon>Euthyneura</taxon>
        <taxon>Panpulmonata</taxon>
        <taxon>Eupulmonata</taxon>
        <taxon>Stylommatophora</taxon>
        <taxon>Helicina</taxon>
        <taxon>Helicoidea</taxon>
        <taxon>Geomitridae</taxon>
        <taxon>Candidula</taxon>
    </lineage>
</organism>
<evidence type="ECO:0000256" key="3">
    <source>
        <dbReference type="ARBA" id="ARBA00022448"/>
    </source>
</evidence>
<reference evidence="8" key="1">
    <citation type="submission" date="2021-04" db="EMBL/GenBank/DDBJ databases">
        <authorList>
            <consortium name="Molecular Ecology Group"/>
        </authorList>
    </citation>
    <scope>NUCLEOTIDE SEQUENCE</scope>
</reference>
<proteinExistence type="inferred from homology"/>
<comment type="caution">
    <text evidence="7">Lacks conserved residue(s) required for the propagation of feature annotation.</text>
</comment>
<evidence type="ECO:0000256" key="1">
    <source>
        <dbReference type="ARBA" id="ARBA00004141"/>
    </source>
</evidence>
<feature type="transmembrane region" description="Helical" evidence="7">
    <location>
        <begin position="12"/>
        <end position="37"/>
    </location>
</feature>
<dbReference type="GO" id="GO:0005381">
    <property type="term" value="F:iron ion transmembrane transporter activity"/>
    <property type="evidence" value="ECO:0007669"/>
    <property type="project" value="UniProtKB-UniRule"/>
</dbReference>
<evidence type="ECO:0000313" key="8">
    <source>
        <dbReference type="EMBL" id="CAG5130992.1"/>
    </source>
</evidence>
<evidence type="ECO:0000313" key="9">
    <source>
        <dbReference type="Proteomes" id="UP000678393"/>
    </source>
</evidence>
<keyword evidence="6 7" id="KW-0472">Membrane</keyword>
<evidence type="ECO:0000256" key="4">
    <source>
        <dbReference type="ARBA" id="ARBA00022692"/>
    </source>
</evidence>
<keyword evidence="5 7" id="KW-1133">Transmembrane helix</keyword>
<feature type="transmembrane region" description="Helical" evidence="7">
    <location>
        <begin position="187"/>
        <end position="207"/>
    </location>
</feature>
<sequence length="540" mass="59360">TFRRWLQGANASIYCCHFLASWSGRMWAFSMGLFLISVSPESLHLSATYGLCMGAAVLVFGAIIGDWVDKTARLKAATLSMILQNVLIAVCACVILTLIVLLSVLEDVQDWLRHLFYAIIISLSVCSRLMKEARIIIVERDWIVELCSKDEHHLAVMTSSFRRLDLVTKLLAPVVTGQIMTFAGLKIGCGFVAIWSLASLGIEYYLINRVYSIVPALKTGKSAVCYEANVLGVGRGDVGLSHTLVIHFDRLSAQHCRKYVSMFLSDRRSTVKTTTETVSNKSGGILMQMASSFIILYRGLRTYFSCVTKWPGLALACLYLTVLGFDDITVGYATMLGFSGSILGIMMGIGAGFGITGHFHIPLHCKETGSTQVFCLTLCIVSVWLPDSPFDLSTGNKIENDNGTFLRCSHGLHNITLEDFNTTSDAMTCVGRKSHGAAPDSNISVWVLLAGIVLARFGLWTADLTTVQLFLENVPPKQRGIVNGFQSSLNQLMDFLKYALVVIIPNAHQFGLLVFISYACICLGWIFMCVNAVKTAKRKK</sequence>
<name>A0A8S3ZTC5_9EUPU</name>
<accession>A0A8S3ZTC5</accession>
<dbReference type="SUPFAM" id="SSF103473">
    <property type="entry name" value="MFS general substrate transporter"/>
    <property type="match status" value="1"/>
</dbReference>
<dbReference type="GO" id="GO:0016020">
    <property type="term" value="C:membrane"/>
    <property type="evidence" value="ECO:0007669"/>
    <property type="project" value="UniProtKB-SubCell"/>
</dbReference>
<dbReference type="Pfam" id="PF06963">
    <property type="entry name" value="FPN1"/>
    <property type="match status" value="1"/>
</dbReference>
<keyword evidence="3 7" id="KW-0813">Transport</keyword>
<feature type="transmembrane region" description="Helical" evidence="7">
    <location>
        <begin position="443"/>
        <end position="462"/>
    </location>
</feature>
<dbReference type="InterPro" id="IPR009716">
    <property type="entry name" value="Ferroportin-1"/>
</dbReference>
<comment type="similarity">
    <text evidence="2 7">Belongs to the ferroportin (FP) (TC 2.A.100) family. SLC40A subfamily.</text>
</comment>
<comment type="subcellular location">
    <subcellularLocation>
        <location evidence="1 7">Membrane</location>
        <topology evidence="1 7">Multi-pass membrane protein</topology>
    </subcellularLocation>
</comment>
<feature type="non-terminal residue" evidence="8">
    <location>
        <position position="540"/>
    </location>
</feature>
<dbReference type="OrthoDB" id="648861at2759"/>
<evidence type="ECO:0000256" key="2">
    <source>
        <dbReference type="ARBA" id="ARBA00006279"/>
    </source>
</evidence>
<dbReference type="InterPro" id="IPR036259">
    <property type="entry name" value="MFS_trans_sf"/>
</dbReference>
<dbReference type="PANTHER" id="PTHR11660:SF57">
    <property type="entry name" value="SOLUTE CARRIER FAMILY 40 MEMBER"/>
    <property type="match status" value="1"/>
</dbReference>
<keyword evidence="4 7" id="KW-0812">Transmembrane</keyword>